<dbReference type="AlphaFoldDB" id="A0A8D8FGR8"/>
<feature type="region of interest" description="Disordered" evidence="1">
    <location>
        <begin position="128"/>
        <end position="152"/>
    </location>
</feature>
<evidence type="ECO:0000256" key="1">
    <source>
        <dbReference type="SAM" id="MobiDB-lite"/>
    </source>
</evidence>
<organism evidence="2">
    <name type="scientific">Culex pipiens</name>
    <name type="common">House mosquito</name>
    <dbReference type="NCBI Taxonomy" id="7175"/>
    <lineage>
        <taxon>Eukaryota</taxon>
        <taxon>Metazoa</taxon>
        <taxon>Ecdysozoa</taxon>
        <taxon>Arthropoda</taxon>
        <taxon>Hexapoda</taxon>
        <taxon>Insecta</taxon>
        <taxon>Pterygota</taxon>
        <taxon>Neoptera</taxon>
        <taxon>Endopterygota</taxon>
        <taxon>Diptera</taxon>
        <taxon>Nematocera</taxon>
        <taxon>Culicoidea</taxon>
        <taxon>Culicidae</taxon>
        <taxon>Culicinae</taxon>
        <taxon>Culicini</taxon>
        <taxon>Culex</taxon>
        <taxon>Culex</taxon>
    </lineage>
</organism>
<protein>
    <submittedName>
        <fullName evidence="2">(northern house mosquito) hypothetical protein</fullName>
    </submittedName>
</protein>
<name>A0A8D8FGR8_CULPI</name>
<accession>A0A8D8FGR8</accession>
<sequence length="152" mass="18213">MLFNFCANPYEIPLNKTKYINQIDDERSKMRTNIFTEKKKTAISIKNHHDRVPSTTDMARPFPFDSLAEMPLTKQHYKITQNRNMKYVEKWNLTEQKTSLVPTQMYNFYLTTRSITHSKMSFREKKVVKFPDQNSMPPQQKKKYRNGHVMNQ</sequence>
<reference evidence="2" key="1">
    <citation type="submission" date="2021-05" db="EMBL/GenBank/DDBJ databases">
        <authorList>
            <person name="Alioto T."/>
            <person name="Alioto T."/>
            <person name="Gomez Garrido J."/>
        </authorList>
    </citation>
    <scope>NUCLEOTIDE SEQUENCE</scope>
</reference>
<evidence type="ECO:0000313" key="2">
    <source>
        <dbReference type="EMBL" id="CAG6472107.1"/>
    </source>
</evidence>
<proteinExistence type="predicted"/>
<dbReference type="EMBL" id="HBUE01069238">
    <property type="protein sequence ID" value="CAG6472107.1"/>
    <property type="molecule type" value="Transcribed_RNA"/>
</dbReference>